<reference evidence="2 3" key="1">
    <citation type="submission" date="2014-04" db="EMBL/GenBank/DDBJ databases">
        <authorList>
            <consortium name="DOE Joint Genome Institute"/>
            <person name="Kuo A."/>
            <person name="Girlanda M."/>
            <person name="Perotto S."/>
            <person name="Kohler A."/>
            <person name="Nagy L.G."/>
            <person name="Floudas D."/>
            <person name="Copeland A."/>
            <person name="Barry K.W."/>
            <person name="Cichocki N."/>
            <person name="Veneault-Fourrey C."/>
            <person name="LaButti K."/>
            <person name="Lindquist E.A."/>
            <person name="Lipzen A."/>
            <person name="Lundell T."/>
            <person name="Morin E."/>
            <person name="Murat C."/>
            <person name="Sun H."/>
            <person name="Tunlid A."/>
            <person name="Henrissat B."/>
            <person name="Grigoriev I.V."/>
            <person name="Hibbett D.S."/>
            <person name="Martin F."/>
            <person name="Nordberg H.P."/>
            <person name="Cantor M.N."/>
            <person name="Hua S.X."/>
        </authorList>
    </citation>
    <scope>NUCLEOTIDE SEQUENCE [LARGE SCALE GENOMIC DNA]</scope>
    <source>
        <strain evidence="2 3">MUT 4182</strain>
    </source>
</reference>
<evidence type="ECO:0000256" key="1">
    <source>
        <dbReference type="PROSITE-ProRule" id="PRU00339"/>
    </source>
</evidence>
<organism evidence="2 3">
    <name type="scientific">Tulasnella calospora MUT 4182</name>
    <dbReference type="NCBI Taxonomy" id="1051891"/>
    <lineage>
        <taxon>Eukaryota</taxon>
        <taxon>Fungi</taxon>
        <taxon>Dikarya</taxon>
        <taxon>Basidiomycota</taxon>
        <taxon>Agaricomycotina</taxon>
        <taxon>Agaricomycetes</taxon>
        <taxon>Cantharellales</taxon>
        <taxon>Tulasnellaceae</taxon>
        <taxon>Tulasnella</taxon>
    </lineage>
</organism>
<evidence type="ECO:0000313" key="3">
    <source>
        <dbReference type="Proteomes" id="UP000054248"/>
    </source>
</evidence>
<dbReference type="Proteomes" id="UP000054248">
    <property type="component" value="Unassembled WGS sequence"/>
</dbReference>
<dbReference type="EMBL" id="KN823001">
    <property type="protein sequence ID" value="KIO27941.1"/>
    <property type="molecule type" value="Genomic_DNA"/>
</dbReference>
<dbReference type="Gene3D" id="1.25.40.10">
    <property type="entry name" value="Tetratricopeptide repeat domain"/>
    <property type="match status" value="1"/>
</dbReference>
<dbReference type="AlphaFoldDB" id="A0A0C3QKM0"/>
<dbReference type="SUPFAM" id="SSF48452">
    <property type="entry name" value="TPR-like"/>
    <property type="match status" value="1"/>
</dbReference>
<reference evidence="3" key="2">
    <citation type="submission" date="2015-01" db="EMBL/GenBank/DDBJ databases">
        <title>Evolutionary Origins and Diversification of the Mycorrhizal Mutualists.</title>
        <authorList>
            <consortium name="DOE Joint Genome Institute"/>
            <consortium name="Mycorrhizal Genomics Consortium"/>
            <person name="Kohler A."/>
            <person name="Kuo A."/>
            <person name="Nagy L.G."/>
            <person name="Floudas D."/>
            <person name="Copeland A."/>
            <person name="Barry K.W."/>
            <person name="Cichocki N."/>
            <person name="Veneault-Fourrey C."/>
            <person name="LaButti K."/>
            <person name="Lindquist E.A."/>
            <person name="Lipzen A."/>
            <person name="Lundell T."/>
            <person name="Morin E."/>
            <person name="Murat C."/>
            <person name="Riley R."/>
            <person name="Ohm R."/>
            <person name="Sun H."/>
            <person name="Tunlid A."/>
            <person name="Henrissat B."/>
            <person name="Grigoriev I.V."/>
            <person name="Hibbett D.S."/>
            <person name="Martin F."/>
        </authorList>
    </citation>
    <scope>NUCLEOTIDE SEQUENCE [LARGE SCALE GENOMIC DNA]</scope>
    <source>
        <strain evidence="3">MUT 4182</strain>
    </source>
</reference>
<dbReference type="InterPro" id="IPR011990">
    <property type="entry name" value="TPR-like_helical_dom_sf"/>
</dbReference>
<sequence length="98" mass="10826">MGGRLDTQLRGTSGPTYSRIGNDLVAANAFYRLGESYRAQSKNQEAEKAFREAHEIHSRIGSDLGAANALLGLGQIYRAQSKNQEAEKVLREAHSHRQ</sequence>
<feature type="repeat" description="TPR" evidence="1">
    <location>
        <begin position="27"/>
        <end position="60"/>
    </location>
</feature>
<dbReference type="OrthoDB" id="5986190at2759"/>
<name>A0A0C3QKM0_9AGAM</name>
<keyword evidence="3" id="KW-1185">Reference proteome</keyword>
<dbReference type="HOGENOM" id="CLU_2335189_0_0_1"/>
<keyword evidence="1" id="KW-0802">TPR repeat</keyword>
<gene>
    <name evidence="2" type="ORF">M407DRAFT_22848</name>
</gene>
<protein>
    <submittedName>
        <fullName evidence="2">Uncharacterized protein</fullName>
    </submittedName>
</protein>
<accession>A0A0C3QKM0</accession>
<dbReference type="Pfam" id="PF13424">
    <property type="entry name" value="TPR_12"/>
    <property type="match status" value="1"/>
</dbReference>
<dbReference type="PROSITE" id="PS50005">
    <property type="entry name" value="TPR"/>
    <property type="match status" value="1"/>
</dbReference>
<proteinExistence type="predicted"/>
<evidence type="ECO:0000313" key="2">
    <source>
        <dbReference type="EMBL" id="KIO27941.1"/>
    </source>
</evidence>
<dbReference type="SMART" id="SM00028">
    <property type="entry name" value="TPR"/>
    <property type="match status" value="2"/>
</dbReference>
<dbReference type="InterPro" id="IPR019734">
    <property type="entry name" value="TPR_rpt"/>
</dbReference>